<sequence>MRSYPSSDTYSVCLNCGNRFVGNYCNRCGQESFVDDPKGRDLVTRDLVSASTNFDPKFFSTVVNLLFRPGYMIGDYLNGKRVRYTNPFLFLFILSAIYVFMETLSGHHLSVGSLLLPFVDISIPRTPDNNWIYSISEAPILKFILQNKAFFVLLSLPVWIPSLLISFRSKRLKPHLVAFEWAVVQTYISGLVLMILILLQISSMVPYFRELFSSIPYIVVFLLHFYAINQLLDGPFVTKLFRLLLAYIIYVISFVGVLVALYFISIVFYALLG</sequence>
<evidence type="ECO:0000256" key="1">
    <source>
        <dbReference type="SAM" id="Phobius"/>
    </source>
</evidence>
<comment type="caution">
    <text evidence="2">The sequence shown here is derived from an EMBL/GenBank/DDBJ whole genome shotgun (WGS) entry which is preliminary data.</text>
</comment>
<accession>A0ABV9K578</accession>
<name>A0ABV9K578_9PORP</name>
<feature type="transmembrane region" description="Helical" evidence="1">
    <location>
        <begin position="244"/>
        <end position="272"/>
    </location>
</feature>
<organism evidence="2 3">
    <name type="scientific">Falsiporphyromonas endometrii</name>
    <dbReference type="NCBI Taxonomy" id="1387297"/>
    <lineage>
        <taxon>Bacteria</taxon>
        <taxon>Pseudomonadati</taxon>
        <taxon>Bacteroidota</taxon>
        <taxon>Bacteroidia</taxon>
        <taxon>Bacteroidales</taxon>
        <taxon>Porphyromonadaceae</taxon>
        <taxon>Falsiporphyromonas</taxon>
    </lineage>
</organism>
<reference evidence="3" key="1">
    <citation type="journal article" date="2019" name="Int. J. Syst. Evol. Microbiol.">
        <title>The Global Catalogue of Microorganisms (GCM) 10K type strain sequencing project: providing services to taxonomists for standard genome sequencing and annotation.</title>
        <authorList>
            <consortium name="The Broad Institute Genomics Platform"/>
            <consortium name="The Broad Institute Genome Sequencing Center for Infectious Disease"/>
            <person name="Wu L."/>
            <person name="Ma J."/>
        </authorList>
    </citation>
    <scope>NUCLEOTIDE SEQUENCE [LARGE SCALE GENOMIC DNA]</scope>
    <source>
        <strain evidence="3">CGMCC 4.7357</strain>
    </source>
</reference>
<keyword evidence="1" id="KW-0472">Membrane</keyword>
<dbReference type="InterPro" id="IPR022134">
    <property type="entry name" value="DUF3667"/>
</dbReference>
<feature type="transmembrane region" description="Helical" evidence="1">
    <location>
        <begin position="214"/>
        <end position="232"/>
    </location>
</feature>
<feature type="transmembrane region" description="Helical" evidence="1">
    <location>
        <begin position="179"/>
        <end position="202"/>
    </location>
</feature>
<keyword evidence="3" id="KW-1185">Reference proteome</keyword>
<proteinExistence type="predicted"/>
<dbReference type="RefSeq" id="WP_380076985.1">
    <property type="nucleotide sequence ID" value="NZ_JBHSGO010000005.1"/>
</dbReference>
<protein>
    <submittedName>
        <fullName evidence="2">DUF3667 domain-containing protein</fullName>
    </submittedName>
</protein>
<feature type="transmembrane region" description="Helical" evidence="1">
    <location>
        <begin position="88"/>
        <end position="109"/>
    </location>
</feature>
<keyword evidence="1" id="KW-1133">Transmembrane helix</keyword>
<evidence type="ECO:0000313" key="3">
    <source>
        <dbReference type="Proteomes" id="UP001596020"/>
    </source>
</evidence>
<dbReference type="EMBL" id="JBHSGO010000005">
    <property type="protein sequence ID" value="MFC4665129.1"/>
    <property type="molecule type" value="Genomic_DNA"/>
</dbReference>
<gene>
    <name evidence="2" type="ORF">ACFO3G_00565</name>
</gene>
<keyword evidence="1" id="KW-0812">Transmembrane</keyword>
<evidence type="ECO:0000313" key="2">
    <source>
        <dbReference type="EMBL" id="MFC4665129.1"/>
    </source>
</evidence>
<dbReference type="Proteomes" id="UP001596020">
    <property type="component" value="Unassembled WGS sequence"/>
</dbReference>
<dbReference type="Pfam" id="PF12412">
    <property type="entry name" value="DUF3667"/>
    <property type="match status" value="1"/>
</dbReference>
<feature type="transmembrane region" description="Helical" evidence="1">
    <location>
        <begin position="149"/>
        <end position="167"/>
    </location>
</feature>